<feature type="compositionally biased region" description="Basic and acidic residues" evidence="1">
    <location>
        <begin position="259"/>
        <end position="269"/>
    </location>
</feature>
<keyword evidence="2" id="KW-0614">Plasmid</keyword>
<feature type="region of interest" description="Disordered" evidence="1">
    <location>
        <begin position="217"/>
        <end position="269"/>
    </location>
</feature>
<evidence type="ECO:0000313" key="3">
    <source>
        <dbReference type="Proteomes" id="UP000503166"/>
    </source>
</evidence>
<name>A0A6G8I304_9STRE</name>
<dbReference type="RefSeq" id="WP_157328673.1">
    <property type="nucleotide sequence ID" value="NZ_CP046920.1"/>
</dbReference>
<dbReference type="InterPro" id="IPR007499">
    <property type="entry name" value="ERF_bacteria_virus"/>
</dbReference>
<proteinExistence type="predicted"/>
<dbReference type="Pfam" id="PF04404">
    <property type="entry name" value="ERF"/>
    <property type="match status" value="1"/>
</dbReference>
<feature type="compositionally biased region" description="Polar residues" evidence="1">
    <location>
        <begin position="230"/>
        <end position="258"/>
    </location>
</feature>
<dbReference type="EMBL" id="CP046920">
    <property type="protein sequence ID" value="QIM47438.1"/>
    <property type="molecule type" value="Genomic_DNA"/>
</dbReference>
<dbReference type="Proteomes" id="UP000503166">
    <property type="component" value="Plasmid p_CNU_G2"/>
</dbReference>
<dbReference type="KEGG" id="srum:GPZ88_10205"/>
<dbReference type="AlphaFoldDB" id="A0A6G8I304"/>
<organism evidence="2 3">
    <name type="scientific">Streptococcus ruminicola</name>
    <dbReference type="NCBI Taxonomy" id="2686210"/>
    <lineage>
        <taxon>Bacteria</taxon>
        <taxon>Bacillati</taxon>
        <taxon>Bacillota</taxon>
        <taxon>Bacilli</taxon>
        <taxon>Lactobacillales</taxon>
        <taxon>Streptococcaceae</taxon>
        <taxon>Streptococcus</taxon>
    </lineage>
</organism>
<reference evidence="2 3" key="1">
    <citation type="submission" date="2019-12" db="EMBL/GenBank/DDBJ databases">
        <title>Complete genome sequence of Streptococcus sp. CNU G2 isolated frome Bos taurus coreanae.</title>
        <authorList>
            <person name="Park S.Y."/>
            <person name="Kim J.H."/>
            <person name="Seo S.W."/>
        </authorList>
    </citation>
    <scope>NUCLEOTIDE SEQUENCE [LARGE SCALE GENOMIC DNA]</scope>
    <source>
        <strain evidence="2 3">CNU G2</strain>
        <plasmid evidence="3">p_cnu_g2</plasmid>
    </source>
</reference>
<sequence>MENTELTQGMMTTEVLVNRLIAAEVALEKQKLAEKQDKSAKMGELYRDFAKAQSEFLIPSNNATVEVFPKNGKRGYSFKFATLPEILKATVPALNAHNIAFSQHSKYAPAANGMYITVVTELLHESGAKLSYESVPMLYNAENAQNMGAVESYLCRYGAKRILGIDADDDNDGNFTLKNDHKEAFSNHKTYRQQALKQDDTPEVVKGQKEQGFTFIRNEQNHSDDKENVLSGSQTEAEMQSPTQPNTIADNKSISSSEQKTKEVPNSEELMEKAQKILEEGLLRAEECGATDEQLSTWANPTNIQETIREIATFVRSHQ</sequence>
<geneLocation type="plasmid" evidence="3">
    <name>p_cnu_g2</name>
</geneLocation>
<evidence type="ECO:0000313" key="2">
    <source>
        <dbReference type="EMBL" id="QIM47438.1"/>
    </source>
</evidence>
<evidence type="ECO:0000256" key="1">
    <source>
        <dbReference type="SAM" id="MobiDB-lite"/>
    </source>
</evidence>
<accession>A0A6G8I304</accession>
<protein>
    <submittedName>
        <fullName evidence="2">Uncharacterized protein</fullName>
    </submittedName>
</protein>
<gene>
    <name evidence="2" type="ORF">GPZ88_10205</name>
</gene>
<feature type="compositionally biased region" description="Basic and acidic residues" evidence="1">
    <location>
        <begin position="219"/>
        <end position="228"/>
    </location>
</feature>